<dbReference type="OrthoDB" id="227202at2"/>
<evidence type="ECO:0000313" key="3">
    <source>
        <dbReference type="Proteomes" id="UP000053038"/>
    </source>
</evidence>
<organism evidence="2 3">
    <name type="scientific">Pectobacterium fontis</name>
    <dbReference type="NCBI Taxonomy" id="2558042"/>
    <lineage>
        <taxon>Bacteria</taxon>
        <taxon>Pseudomonadati</taxon>
        <taxon>Pseudomonadota</taxon>
        <taxon>Gammaproteobacteria</taxon>
        <taxon>Enterobacterales</taxon>
        <taxon>Pectobacteriaceae</taxon>
        <taxon>Pectobacterium</taxon>
    </lineage>
</organism>
<accession>A0A7V8IG27</accession>
<evidence type="ECO:0000259" key="1">
    <source>
        <dbReference type="Pfam" id="PF02026"/>
    </source>
</evidence>
<dbReference type="AlphaFoldDB" id="A0A7V8IG27"/>
<evidence type="ECO:0000313" key="2">
    <source>
        <dbReference type="EMBL" id="KHN49436.1"/>
    </source>
</evidence>
<dbReference type="InterPro" id="IPR003032">
    <property type="entry name" value="Ryanodine_rcpt"/>
</dbReference>
<gene>
    <name evidence="2" type="ORF">OI69_18075</name>
</gene>
<dbReference type="Pfam" id="PF02026">
    <property type="entry name" value="RyR"/>
    <property type="match status" value="1"/>
</dbReference>
<feature type="domain" description="Ryanodine receptor Ryr" evidence="1">
    <location>
        <begin position="56"/>
        <end position="100"/>
    </location>
</feature>
<reference evidence="2 3" key="1">
    <citation type="submission" date="2014-10" db="EMBL/GenBank/DDBJ databases">
        <title>Genome sequence of Pectobacterium carotovorum M022.</title>
        <authorList>
            <person name="Chan K.-G."/>
            <person name="Tan W.-S."/>
        </authorList>
    </citation>
    <scope>NUCLEOTIDE SEQUENCE [LARGE SCALE GENOMIC DNA]</scope>
    <source>
        <strain evidence="2 3">M022</strain>
    </source>
</reference>
<name>A0A7V8IG27_9GAMM</name>
<proteinExistence type="predicted"/>
<dbReference type="Proteomes" id="UP000053038">
    <property type="component" value="Unassembled WGS sequence"/>
</dbReference>
<dbReference type="Gene3D" id="6.20.350.10">
    <property type="match status" value="1"/>
</dbReference>
<protein>
    <recommendedName>
        <fullName evidence="1">Ryanodine receptor Ryr domain-containing protein</fullName>
    </recommendedName>
</protein>
<keyword evidence="3" id="KW-1185">Reference proteome</keyword>
<dbReference type="EMBL" id="JSXC01000062">
    <property type="protein sequence ID" value="KHN49436.1"/>
    <property type="molecule type" value="Genomic_DNA"/>
</dbReference>
<comment type="caution">
    <text evidence="2">The sequence shown here is derived from an EMBL/GenBank/DDBJ whole genome shotgun (WGS) entry which is preliminary data.</text>
</comment>
<sequence length="112" mass="12927">MERAARTARTAHEVNRAYCAALGDHSQPTWEDAPAWQKDSAIEGVVFHLNGDHPPEASHNKWLEFKKQDGWKYGPVKDAEKKEHPCFVPYDQLPKEQQVKDYLFRAVVHAFK</sequence>